<dbReference type="InterPro" id="IPR038772">
    <property type="entry name" value="Sph/SMPD2-like"/>
</dbReference>
<dbReference type="SUPFAM" id="SSF56219">
    <property type="entry name" value="DNase I-like"/>
    <property type="match status" value="1"/>
</dbReference>
<dbReference type="RefSeq" id="WP_316973110.1">
    <property type="nucleotide sequence ID" value="NZ_JAWIIJ010000003.1"/>
</dbReference>
<feature type="chain" id="PRO_5047258832" evidence="3">
    <location>
        <begin position="28"/>
        <end position="444"/>
    </location>
</feature>
<dbReference type="Proteomes" id="UP001269819">
    <property type="component" value="Unassembled WGS sequence"/>
</dbReference>
<dbReference type="PANTHER" id="PTHR16320:SF23">
    <property type="entry name" value="SPHINGOMYELINASE C 1"/>
    <property type="match status" value="1"/>
</dbReference>
<accession>A0ABU3VVY6</accession>
<keyword evidence="2" id="KW-0378">Hydrolase</keyword>
<name>A0ABU3VVY6_9GAMM</name>
<dbReference type="Pfam" id="PF03372">
    <property type="entry name" value="Exo_endo_phos"/>
    <property type="match status" value="1"/>
</dbReference>
<dbReference type="EMBL" id="JAWIIJ010000003">
    <property type="protein sequence ID" value="MDV2078320.1"/>
    <property type="molecule type" value="Genomic_DNA"/>
</dbReference>
<organism evidence="5 6">
    <name type="scientific">Marinobacter xestospongiae</name>
    <dbReference type="NCBI Taxonomy" id="994319"/>
    <lineage>
        <taxon>Bacteria</taxon>
        <taxon>Pseudomonadati</taxon>
        <taxon>Pseudomonadota</taxon>
        <taxon>Gammaproteobacteria</taxon>
        <taxon>Pseudomonadales</taxon>
        <taxon>Marinobacteraceae</taxon>
        <taxon>Marinobacter</taxon>
    </lineage>
</organism>
<evidence type="ECO:0000256" key="3">
    <source>
        <dbReference type="SAM" id="SignalP"/>
    </source>
</evidence>
<dbReference type="InterPro" id="IPR017766">
    <property type="entry name" value="Sphingomyelinase/PLipase_C"/>
</dbReference>
<dbReference type="Gene3D" id="3.60.10.10">
    <property type="entry name" value="Endonuclease/exonuclease/phosphatase"/>
    <property type="match status" value="1"/>
</dbReference>
<proteinExistence type="predicted"/>
<sequence length="444" mass="49566">MSHPSLRSSPWRWLALAALALTGSVQADSYLYITNSTNETVQVRVNHYGDDTLAEGSEWRQEAQEIAPYATARVLAFNRYEGLKSGKTYRFDTQLIGADSVVTLEQKMRGTWYGSTIEHSAQGSDFNAPWQADRSIHRYDTQYDGLPSRLGFKAKFTGGYDDFYYTVRNQNLAEPRSGEDALKVLSYNIWALPLLASNIGDRLQEMPAVLQGYDVLLLQEAFDAASHDLLDALASEYPYQTEILDKPGFNIHNGGVVIVSRFPIAATDYLVFDDCTGTDCFADKGVVYAEVIRDGKAYHVTATHTASFDSDEARALRQQQFRQIRALVDDKQVPAFDAVMMGGDFNVNKLKFPGDYQQMQANLKATAPPSTGYSRSTYDPTVNQNAEGALSLGVEYLDYVVVSNTHRQPLSARNDVRVPRSDSADLWGVWDLSDHFPVLGDFQF</sequence>
<evidence type="ECO:0000256" key="1">
    <source>
        <dbReference type="ARBA" id="ARBA00022729"/>
    </source>
</evidence>
<feature type="signal peptide" evidence="3">
    <location>
        <begin position="1"/>
        <end position="27"/>
    </location>
</feature>
<protein>
    <submittedName>
        <fullName evidence="5">Sphingomyelin phosphodiesterase</fullName>
    </submittedName>
</protein>
<reference evidence="5 6" key="1">
    <citation type="submission" date="2023-10" db="EMBL/GenBank/DDBJ databases">
        <title>Characteristics and mechanism of a salt-tolerant marine origin heterotrophic nitrifying- aerobic denitrifying bacteria Marinobacter xestospongiae HN1.</title>
        <authorList>
            <person name="Qi R."/>
        </authorList>
    </citation>
    <scope>NUCLEOTIDE SEQUENCE [LARGE SCALE GENOMIC DNA]</scope>
    <source>
        <strain evidence="5 6">HN1</strain>
    </source>
</reference>
<dbReference type="InterPro" id="IPR005135">
    <property type="entry name" value="Endo/exonuclease/phosphatase"/>
</dbReference>
<gene>
    <name evidence="5" type="ORF">RYS15_06470</name>
</gene>
<dbReference type="CDD" id="cd09078">
    <property type="entry name" value="nSMase"/>
    <property type="match status" value="1"/>
</dbReference>
<evidence type="ECO:0000313" key="6">
    <source>
        <dbReference type="Proteomes" id="UP001269819"/>
    </source>
</evidence>
<feature type="domain" description="Endonuclease/exonuclease/phosphatase" evidence="4">
    <location>
        <begin position="185"/>
        <end position="435"/>
    </location>
</feature>
<keyword evidence="6" id="KW-1185">Reference proteome</keyword>
<evidence type="ECO:0000313" key="5">
    <source>
        <dbReference type="EMBL" id="MDV2078320.1"/>
    </source>
</evidence>
<keyword evidence="1 3" id="KW-0732">Signal</keyword>
<comment type="caution">
    <text evidence="5">The sequence shown here is derived from an EMBL/GenBank/DDBJ whole genome shotgun (WGS) entry which is preliminary data.</text>
</comment>
<evidence type="ECO:0000256" key="2">
    <source>
        <dbReference type="ARBA" id="ARBA00022801"/>
    </source>
</evidence>
<evidence type="ECO:0000259" key="4">
    <source>
        <dbReference type="Pfam" id="PF03372"/>
    </source>
</evidence>
<dbReference type="InterPro" id="IPR036691">
    <property type="entry name" value="Endo/exonu/phosph_ase_sf"/>
</dbReference>
<dbReference type="PANTHER" id="PTHR16320">
    <property type="entry name" value="SPHINGOMYELINASE FAMILY MEMBER"/>
    <property type="match status" value="1"/>
</dbReference>